<dbReference type="Pfam" id="PF13545">
    <property type="entry name" value="HTH_Crp_2"/>
    <property type="match status" value="1"/>
</dbReference>
<dbReference type="InterPro" id="IPR036388">
    <property type="entry name" value="WH-like_DNA-bd_sf"/>
</dbReference>
<organism evidence="5 6">
    <name type="scientific">Methylobacterium radiotolerans</name>
    <dbReference type="NCBI Taxonomy" id="31998"/>
    <lineage>
        <taxon>Bacteria</taxon>
        <taxon>Pseudomonadati</taxon>
        <taxon>Pseudomonadota</taxon>
        <taxon>Alphaproteobacteria</taxon>
        <taxon>Hyphomicrobiales</taxon>
        <taxon>Methylobacteriaceae</taxon>
        <taxon>Methylobacterium</taxon>
    </lineage>
</organism>
<dbReference type="PROSITE" id="PS00042">
    <property type="entry name" value="HTH_CRP_1"/>
    <property type="match status" value="1"/>
</dbReference>
<dbReference type="CDD" id="cd00038">
    <property type="entry name" value="CAP_ED"/>
    <property type="match status" value="1"/>
</dbReference>
<keyword evidence="1" id="KW-0805">Transcription regulation</keyword>
<dbReference type="Gene3D" id="1.10.10.10">
    <property type="entry name" value="Winged helix-like DNA-binding domain superfamily/Winged helix DNA-binding domain"/>
    <property type="match status" value="1"/>
</dbReference>
<dbReference type="SUPFAM" id="SSF51206">
    <property type="entry name" value="cAMP-binding domain-like"/>
    <property type="match status" value="1"/>
</dbReference>
<dbReference type="InterPro" id="IPR018490">
    <property type="entry name" value="cNMP-bd_dom_sf"/>
</dbReference>
<sequence length="218" mass="24447">MKAAPRAPAAELHGGCLFADCPDLPGTPFAYLREEEVHGEGEAAEFVYRVLDGGVRTHRVLSDGRRQITGFHLPGDLFGFEQGRTHRHTAEALCEVRVLIFKRRQIERVAAQRVDVACRLWGVATDSLRLAEDLVLLLGRRSALERVAAFLLEIDRRLGRPGHFDLPMTRRDIADYLGLTLETVSRTVSQLESERALLRSGTRSVTLQRGRLQRLVEA</sequence>
<evidence type="ECO:0000313" key="5">
    <source>
        <dbReference type="EMBL" id="MEE7459623.1"/>
    </source>
</evidence>
<keyword evidence="6" id="KW-1185">Reference proteome</keyword>
<dbReference type="Pfam" id="PF00027">
    <property type="entry name" value="cNMP_binding"/>
    <property type="match status" value="1"/>
</dbReference>
<evidence type="ECO:0000259" key="4">
    <source>
        <dbReference type="PROSITE" id="PS51063"/>
    </source>
</evidence>
<dbReference type="SMART" id="SM00100">
    <property type="entry name" value="cNMP"/>
    <property type="match status" value="1"/>
</dbReference>
<dbReference type="InterPro" id="IPR012318">
    <property type="entry name" value="HTH_CRP"/>
</dbReference>
<evidence type="ECO:0000256" key="2">
    <source>
        <dbReference type="ARBA" id="ARBA00023125"/>
    </source>
</evidence>
<proteinExistence type="predicted"/>
<dbReference type="PRINTS" id="PR00034">
    <property type="entry name" value="HTHCRP"/>
</dbReference>
<dbReference type="Gene3D" id="2.60.120.10">
    <property type="entry name" value="Jelly Rolls"/>
    <property type="match status" value="1"/>
</dbReference>
<dbReference type="PROSITE" id="PS51063">
    <property type="entry name" value="HTH_CRP_2"/>
    <property type="match status" value="1"/>
</dbReference>
<evidence type="ECO:0000313" key="6">
    <source>
        <dbReference type="Proteomes" id="UP001349262"/>
    </source>
</evidence>
<keyword evidence="2" id="KW-0238">DNA-binding</keyword>
<name>A0ABU7TGX8_9HYPH</name>
<dbReference type="SMART" id="SM00419">
    <property type="entry name" value="HTH_CRP"/>
    <property type="match status" value="1"/>
</dbReference>
<keyword evidence="3" id="KW-0804">Transcription</keyword>
<protein>
    <submittedName>
        <fullName evidence="5">Transcriptional regulator</fullName>
    </submittedName>
</protein>
<comment type="caution">
    <text evidence="5">The sequence shown here is derived from an EMBL/GenBank/DDBJ whole genome shotgun (WGS) entry which is preliminary data.</text>
</comment>
<dbReference type="Proteomes" id="UP001349262">
    <property type="component" value="Unassembled WGS sequence"/>
</dbReference>
<gene>
    <name evidence="5" type="ORF">MRSR164_23385</name>
</gene>
<dbReference type="CDD" id="cd00092">
    <property type="entry name" value="HTH_CRP"/>
    <property type="match status" value="1"/>
</dbReference>
<dbReference type="InterPro" id="IPR050397">
    <property type="entry name" value="Env_Response_Regulators"/>
</dbReference>
<accession>A0ABU7TGX8</accession>
<dbReference type="InterPro" id="IPR018335">
    <property type="entry name" value="Tscrpt_reg_HTH_Crp-type_CS"/>
</dbReference>
<dbReference type="InterPro" id="IPR036390">
    <property type="entry name" value="WH_DNA-bd_sf"/>
</dbReference>
<dbReference type="InterPro" id="IPR014710">
    <property type="entry name" value="RmlC-like_jellyroll"/>
</dbReference>
<dbReference type="PANTHER" id="PTHR24567:SF75">
    <property type="entry name" value="FUMARATE AND NITRATE REDUCTION REGULATORY PROTEIN"/>
    <property type="match status" value="1"/>
</dbReference>
<dbReference type="InterPro" id="IPR000595">
    <property type="entry name" value="cNMP-bd_dom"/>
</dbReference>
<dbReference type="SUPFAM" id="SSF46785">
    <property type="entry name" value="Winged helix' DNA-binding domain"/>
    <property type="match status" value="1"/>
</dbReference>
<evidence type="ECO:0000256" key="1">
    <source>
        <dbReference type="ARBA" id="ARBA00023015"/>
    </source>
</evidence>
<feature type="domain" description="HTH crp-type" evidence="4">
    <location>
        <begin position="141"/>
        <end position="218"/>
    </location>
</feature>
<reference evidence="5 6" key="1">
    <citation type="journal article" date="2012" name="Genet. Mol. Biol.">
        <title>Analysis of 16S rRNA and mxaF genes revealing insights into Methylobacterium niche-specific plant association.</title>
        <authorList>
            <person name="Dourado M.N."/>
            <person name="Andreote F.D."/>
            <person name="Dini-Andreote F."/>
            <person name="Conti R."/>
            <person name="Araujo J.M."/>
            <person name="Araujo W.L."/>
        </authorList>
    </citation>
    <scope>NUCLEOTIDE SEQUENCE [LARGE SCALE GENOMIC DNA]</scope>
    <source>
        <strain evidence="5 6">SR1.6/4</strain>
    </source>
</reference>
<dbReference type="PANTHER" id="PTHR24567">
    <property type="entry name" value="CRP FAMILY TRANSCRIPTIONAL REGULATORY PROTEIN"/>
    <property type="match status" value="1"/>
</dbReference>
<evidence type="ECO:0000256" key="3">
    <source>
        <dbReference type="ARBA" id="ARBA00023163"/>
    </source>
</evidence>
<dbReference type="EMBL" id="MLBY01000005">
    <property type="protein sequence ID" value="MEE7459623.1"/>
    <property type="molecule type" value="Genomic_DNA"/>
</dbReference>